<dbReference type="InterPro" id="IPR015421">
    <property type="entry name" value="PyrdxlP-dep_Trfase_major"/>
</dbReference>
<dbReference type="GO" id="GO:0004375">
    <property type="term" value="F:glycine dehydrogenase (decarboxylating) activity"/>
    <property type="evidence" value="ECO:0007669"/>
    <property type="project" value="UniProtKB-EC"/>
</dbReference>
<dbReference type="GO" id="GO:0009116">
    <property type="term" value="P:nucleoside metabolic process"/>
    <property type="evidence" value="ECO:0007669"/>
    <property type="project" value="InterPro"/>
</dbReference>
<dbReference type="InterPro" id="IPR023010">
    <property type="entry name" value="GcvPA"/>
</dbReference>
<proteinExistence type="predicted"/>
<dbReference type="OrthoDB" id="9801272at2"/>
<protein>
    <submittedName>
        <fullName evidence="4">Putative glycine dehydrogenase subunit 1</fullName>
        <ecNumber evidence="4">1.4.4.2</ecNumber>
    </submittedName>
</protein>
<feature type="domain" description="Glycine cleavage system P-protein N-terminal" evidence="3">
    <location>
        <begin position="26"/>
        <end position="236"/>
    </location>
</feature>
<dbReference type="EMBL" id="AP018164">
    <property type="protein sequence ID" value="BAX91393.1"/>
    <property type="molecule type" value="Genomic_DNA"/>
</dbReference>
<evidence type="ECO:0000256" key="2">
    <source>
        <dbReference type="SAM" id="MobiDB-lite"/>
    </source>
</evidence>
<evidence type="ECO:0000256" key="1">
    <source>
        <dbReference type="ARBA" id="ARBA00023002"/>
    </source>
</evidence>
<dbReference type="PANTHER" id="PTHR42806:SF1">
    <property type="entry name" value="GLYCINE DEHYDROGENASE (DECARBOXYLATING)"/>
    <property type="match status" value="1"/>
</dbReference>
<sequence>MTPPDSHSRRASAVPDTRPHPYLPNATEQAVAGMLDDIGVAQLDDLFTDVPSRLRQRRPFGLPPALRSEAELIRHVRQRLRLNISTDDALNFCGAGTYQHDVSSVCSEIAGRAEFISGYAGEPYEDQGKHQALFEYQGLMADLLQMDVVSVPSYDGYQAAGTALRMAARITGRCRAVVYGAILADRRSRLDEYVRPTLAQMEYLVGESDLRQLRAAVDDTCAAVLVELPDAHGLIDVDLAEVSRARPRRRCHRHRGRGPHRAGTIGGSGRFRRRHCLR</sequence>
<dbReference type="InterPro" id="IPR049315">
    <property type="entry name" value="GDC-P_N"/>
</dbReference>
<evidence type="ECO:0000259" key="3">
    <source>
        <dbReference type="Pfam" id="PF02347"/>
    </source>
</evidence>
<feature type="region of interest" description="Disordered" evidence="2">
    <location>
        <begin position="1"/>
        <end position="21"/>
    </location>
</feature>
<name>A0A1Z4EEK0_9MYCO</name>
<accession>A0A1Z4EEK0</accession>
<dbReference type="EC" id="1.4.4.2" evidence="4"/>
<organism evidence="4 5">
    <name type="scientific">Mycobacterium shigaense</name>
    <dbReference type="NCBI Taxonomy" id="722731"/>
    <lineage>
        <taxon>Bacteria</taxon>
        <taxon>Bacillati</taxon>
        <taxon>Actinomycetota</taxon>
        <taxon>Actinomycetes</taxon>
        <taxon>Mycobacteriales</taxon>
        <taxon>Mycobacteriaceae</taxon>
        <taxon>Mycobacterium</taxon>
        <taxon>Mycobacterium simiae complex</taxon>
    </lineage>
</organism>
<dbReference type="Gene3D" id="3.40.640.10">
    <property type="entry name" value="Type I PLP-dependent aspartate aminotransferase-like (Major domain)"/>
    <property type="match status" value="1"/>
</dbReference>
<dbReference type="Gene3D" id="3.90.1150.10">
    <property type="entry name" value="Aspartate Aminotransferase, domain 1"/>
    <property type="match status" value="1"/>
</dbReference>
<dbReference type="Pfam" id="PF02347">
    <property type="entry name" value="GDC-P"/>
    <property type="match status" value="1"/>
</dbReference>
<dbReference type="KEGG" id="mshg:MSG_01234"/>
<dbReference type="PANTHER" id="PTHR42806">
    <property type="entry name" value="GLYCINE CLEAVAGE SYSTEM P-PROTEIN"/>
    <property type="match status" value="1"/>
</dbReference>
<keyword evidence="1 4" id="KW-0560">Oxidoreductase</keyword>
<dbReference type="SUPFAM" id="SSF53383">
    <property type="entry name" value="PLP-dependent transferases"/>
    <property type="match status" value="1"/>
</dbReference>
<reference evidence="5" key="1">
    <citation type="submission" date="2017-06" db="EMBL/GenBank/DDBJ databases">
        <title>Complete Genome Sequence of Mycobacterium shigaense.</title>
        <authorList>
            <person name="Fukano H."/>
            <person name="Yoshida M."/>
            <person name="Kazumi Y."/>
            <person name="Ogura Y."/>
            <person name="Mitarai S."/>
            <person name="Hayashi T."/>
            <person name="Hoshino Y."/>
        </authorList>
    </citation>
    <scope>NUCLEOTIDE SEQUENCE [LARGE SCALE GENOMIC DNA]</scope>
    <source>
        <strain evidence="5">UN-152</strain>
    </source>
</reference>
<gene>
    <name evidence="4" type="primary">gcvPA_1</name>
    <name evidence="4" type="ORF">MSG_01234</name>
</gene>
<dbReference type="InterPro" id="IPR015422">
    <property type="entry name" value="PyrdxlP-dep_Trfase_small"/>
</dbReference>
<dbReference type="Proteomes" id="UP000217736">
    <property type="component" value="Chromosome"/>
</dbReference>
<evidence type="ECO:0000313" key="4">
    <source>
        <dbReference type="EMBL" id="BAX91393.1"/>
    </source>
</evidence>
<keyword evidence="5" id="KW-1185">Reference proteome</keyword>
<dbReference type="AlphaFoldDB" id="A0A1Z4EEK0"/>
<evidence type="ECO:0000313" key="5">
    <source>
        <dbReference type="Proteomes" id="UP000217736"/>
    </source>
</evidence>
<dbReference type="InterPro" id="IPR015424">
    <property type="entry name" value="PyrdxlP-dep_Trfase"/>
</dbReference>